<dbReference type="GO" id="GO:0005634">
    <property type="term" value="C:nucleus"/>
    <property type="evidence" value="ECO:0007669"/>
    <property type="project" value="UniProtKB-SubCell"/>
</dbReference>
<keyword evidence="2" id="KW-0539">Nucleus</keyword>
<dbReference type="PANTHER" id="PTHR47240">
    <property type="entry name" value="CHROMO DOMAIN-CONTAINING PROTEIN LHP1"/>
    <property type="match status" value="1"/>
</dbReference>
<dbReference type="InterPro" id="IPR044251">
    <property type="entry name" value="LHP1-like"/>
</dbReference>
<gene>
    <name evidence="5" type="ORF">Lalb_Chr13g0290921</name>
</gene>
<dbReference type="AlphaFoldDB" id="A0A6A4PH18"/>
<dbReference type="GO" id="GO:0031507">
    <property type="term" value="P:heterochromatin formation"/>
    <property type="evidence" value="ECO:0007669"/>
    <property type="project" value="InterPro"/>
</dbReference>
<dbReference type="CDD" id="cd00024">
    <property type="entry name" value="CD_CSD"/>
    <property type="match status" value="1"/>
</dbReference>
<feature type="region of interest" description="Disordered" evidence="3">
    <location>
        <begin position="133"/>
        <end position="190"/>
    </location>
</feature>
<keyword evidence="6" id="KW-1185">Reference proteome</keyword>
<dbReference type="OrthoDB" id="1918685at2759"/>
<feature type="domain" description="Chromo" evidence="4">
    <location>
        <begin position="79"/>
        <end position="138"/>
    </location>
</feature>
<accession>A0A6A4PH18</accession>
<reference evidence="6" key="1">
    <citation type="journal article" date="2020" name="Nat. Commun.">
        <title>Genome sequence of the cluster root forming white lupin.</title>
        <authorList>
            <person name="Hufnagel B."/>
            <person name="Marques A."/>
            <person name="Soriano A."/>
            <person name="Marques L."/>
            <person name="Divol F."/>
            <person name="Doumas P."/>
            <person name="Sallet E."/>
            <person name="Mancinotti D."/>
            <person name="Carrere S."/>
            <person name="Marande W."/>
            <person name="Arribat S."/>
            <person name="Keller J."/>
            <person name="Huneau C."/>
            <person name="Blein T."/>
            <person name="Aime D."/>
            <person name="Laguerre M."/>
            <person name="Taylor J."/>
            <person name="Schubert V."/>
            <person name="Nelson M."/>
            <person name="Geu-Flores F."/>
            <person name="Crespi M."/>
            <person name="Gallardo-Guerrero K."/>
            <person name="Delaux P.-M."/>
            <person name="Salse J."/>
            <person name="Berges H."/>
            <person name="Guyot R."/>
            <person name="Gouzy J."/>
            <person name="Peret B."/>
        </authorList>
    </citation>
    <scope>NUCLEOTIDE SEQUENCE [LARGE SCALE GENOMIC DNA]</scope>
    <source>
        <strain evidence="6">cv. Amiga</strain>
    </source>
</reference>
<feature type="region of interest" description="Disordered" evidence="3">
    <location>
        <begin position="1"/>
        <end position="77"/>
    </location>
</feature>
<comment type="subcellular location">
    <subcellularLocation>
        <location evidence="1">Nucleus</location>
    </subcellularLocation>
</comment>
<proteinExistence type="predicted"/>
<evidence type="ECO:0000313" key="6">
    <source>
        <dbReference type="Proteomes" id="UP000447434"/>
    </source>
</evidence>
<protein>
    <submittedName>
        <fullName evidence="5">Putative chromatin remodeling &amp; transcriptional activation CHROMO-DOMAIN family</fullName>
    </submittedName>
</protein>
<dbReference type="Proteomes" id="UP000447434">
    <property type="component" value="Chromosome 13"/>
</dbReference>
<dbReference type="InterPro" id="IPR000953">
    <property type="entry name" value="Chromo/chromo_shadow_dom"/>
</dbReference>
<dbReference type="SMART" id="SM00298">
    <property type="entry name" value="CHROMO"/>
    <property type="match status" value="1"/>
</dbReference>
<dbReference type="PROSITE" id="PS50013">
    <property type="entry name" value="CHROMO_2"/>
    <property type="match status" value="1"/>
</dbReference>
<name>A0A6A4PH18_LUPAL</name>
<dbReference type="InterPro" id="IPR023779">
    <property type="entry name" value="Chromodomain_CS"/>
</dbReference>
<organism evidence="5 6">
    <name type="scientific">Lupinus albus</name>
    <name type="common">White lupine</name>
    <name type="synonym">Lupinus termis</name>
    <dbReference type="NCBI Taxonomy" id="3870"/>
    <lineage>
        <taxon>Eukaryota</taxon>
        <taxon>Viridiplantae</taxon>
        <taxon>Streptophyta</taxon>
        <taxon>Embryophyta</taxon>
        <taxon>Tracheophyta</taxon>
        <taxon>Spermatophyta</taxon>
        <taxon>Magnoliopsida</taxon>
        <taxon>eudicotyledons</taxon>
        <taxon>Gunneridae</taxon>
        <taxon>Pentapetalae</taxon>
        <taxon>rosids</taxon>
        <taxon>fabids</taxon>
        <taxon>Fabales</taxon>
        <taxon>Fabaceae</taxon>
        <taxon>Papilionoideae</taxon>
        <taxon>50 kb inversion clade</taxon>
        <taxon>genistoids sensu lato</taxon>
        <taxon>core genistoids</taxon>
        <taxon>Genisteae</taxon>
        <taxon>Lupinus</taxon>
    </lineage>
</organism>
<feature type="compositionally biased region" description="Basic and acidic residues" evidence="3">
    <location>
        <begin position="26"/>
        <end position="39"/>
    </location>
</feature>
<evidence type="ECO:0000256" key="3">
    <source>
        <dbReference type="SAM" id="MobiDB-lite"/>
    </source>
</evidence>
<sequence>MKRTSQESNDAVRNTMIDEAINADIAENKDTQLEKKEMEEPQLQNSEGVNSEEEKQEGLEEEDEDVGNGSESASPDMLYPVEAIRRKRVRKGEVQYLIKWLGWPESDNTWEPLENLEYVSTLIEDFEHSLEQGKQCKRKRNKNVASSSRHVPTTSDSQDGPQPMVSSDKVDSTKMLNQDSYSGDAGEPLNAEKRHNSYEATCMERAEVRILDQNMQMLVLAARLIRAREESEAEPQAQHAPQVQVLDHEEDHVTQPENVQHAVDEHVQPHTDSSQVELILQGLTQMVHESNQIRECVCQRLDAQNQKLKVIIDYIHHHFPPPH</sequence>
<dbReference type="Gene3D" id="2.40.50.40">
    <property type="match status" value="1"/>
</dbReference>
<dbReference type="SUPFAM" id="SSF54160">
    <property type="entry name" value="Chromo domain-like"/>
    <property type="match status" value="1"/>
</dbReference>
<dbReference type="PANTHER" id="PTHR47240:SF2">
    <property type="entry name" value="CHROMO DOMAIN-CONTAINING PROTEIN LHP1"/>
    <property type="match status" value="1"/>
</dbReference>
<dbReference type="InterPro" id="IPR016197">
    <property type="entry name" value="Chromo-like_dom_sf"/>
</dbReference>
<feature type="compositionally biased region" description="Polar residues" evidence="3">
    <location>
        <begin position="1"/>
        <end position="12"/>
    </location>
</feature>
<dbReference type="PROSITE" id="PS00598">
    <property type="entry name" value="CHROMO_1"/>
    <property type="match status" value="1"/>
</dbReference>
<feature type="compositionally biased region" description="Polar residues" evidence="3">
    <location>
        <begin position="143"/>
        <end position="160"/>
    </location>
</feature>
<dbReference type="Pfam" id="PF00385">
    <property type="entry name" value="Chromo"/>
    <property type="match status" value="1"/>
</dbReference>
<evidence type="ECO:0000256" key="1">
    <source>
        <dbReference type="ARBA" id="ARBA00004123"/>
    </source>
</evidence>
<dbReference type="EMBL" id="WOCE01000013">
    <property type="protein sequence ID" value="KAE9600811.1"/>
    <property type="molecule type" value="Genomic_DNA"/>
</dbReference>
<evidence type="ECO:0000313" key="5">
    <source>
        <dbReference type="EMBL" id="KAE9600811.1"/>
    </source>
</evidence>
<evidence type="ECO:0000259" key="4">
    <source>
        <dbReference type="PROSITE" id="PS50013"/>
    </source>
</evidence>
<evidence type="ECO:0000256" key="2">
    <source>
        <dbReference type="ARBA" id="ARBA00023242"/>
    </source>
</evidence>
<dbReference type="InterPro" id="IPR023780">
    <property type="entry name" value="Chromo_domain"/>
</dbReference>
<comment type="caution">
    <text evidence="5">The sequence shown here is derived from an EMBL/GenBank/DDBJ whole genome shotgun (WGS) entry which is preliminary data.</text>
</comment>